<dbReference type="EMBL" id="ABOX02000004">
    <property type="protein sequence ID" value="EEF62673.1"/>
    <property type="molecule type" value="Genomic_DNA"/>
</dbReference>
<dbReference type="RefSeq" id="WP_007413553.1">
    <property type="nucleotide sequence ID" value="NZ_ABOX02000004.1"/>
</dbReference>
<dbReference type="STRING" id="320771.Cflav_PD5308"/>
<comment type="caution">
    <text evidence="3">The sequence shown here is derived from an EMBL/GenBank/DDBJ whole genome shotgun (WGS) entry which is preliminary data.</text>
</comment>
<dbReference type="Pfam" id="PF13439">
    <property type="entry name" value="Glyco_transf_4"/>
    <property type="match status" value="1"/>
</dbReference>
<dbReference type="Gene3D" id="3.40.50.2000">
    <property type="entry name" value="Glycogen Phosphorylase B"/>
    <property type="match status" value="1"/>
</dbReference>
<keyword evidence="4" id="KW-1185">Reference proteome</keyword>
<sequence length="380" mass="41921">MRILITNNTLAGRAGTELYVRDLAISLQNRGHTPIAYSSKLGDVAGELRKATIPVVDDLRALPFRPDIIHGQHHLDTMTAMLSLPGVPAISFCHGWIPWEEMPPVFPRILRYVAVDATCLDRVLYEARIPEEKVKVMLNFVDLKRFQRRAPLPAKPGRAVIFSNYARGDNYVQSVREACARSQIELDVIGSGIETATNEPEVILPGYDLVFAKGRSALEAMAVGNALIVCDASGCGPLVSTQNFDKLRQLNFGIRTLRDAFTVERLMEQIAQYNAEESGKVCELVRHQADLEQTTDALVQMYEEVIAEFKQSSQADLATELAAAGAYMQSLSPLVKKVINTAPLPPLPPAPIPIPVPAPTPPKKKRSLPSRVLRAIRNRD</sequence>
<name>B9XCK5_PEDPL</name>
<gene>
    <name evidence="3" type="ORF">Cflav_PD5308</name>
</gene>
<feature type="domain" description="Glycosyltransferase subfamily 4-like N-terminal" evidence="2">
    <location>
        <begin position="15"/>
        <end position="145"/>
    </location>
</feature>
<dbReference type="SUPFAM" id="SSF53756">
    <property type="entry name" value="UDP-Glycosyltransferase/glycogen phosphorylase"/>
    <property type="match status" value="1"/>
</dbReference>
<dbReference type="Proteomes" id="UP000003688">
    <property type="component" value="Unassembled WGS sequence"/>
</dbReference>
<proteinExistence type="predicted"/>
<evidence type="ECO:0000313" key="4">
    <source>
        <dbReference type="Proteomes" id="UP000003688"/>
    </source>
</evidence>
<accession>B9XCK5</accession>
<evidence type="ECO:0000313" key="3">
    <source>
        <dbReference type="EMBL" id="EEF62673.1"/>
    </source>
</evidence>
<organism evidence="3 4">
    <name type="scientific">Pedosphaera parvula (strain Ellin514)</name>
    <dbReference type="NCBI Taxonomy" id="320771"/>
    <lineage>
        <taxon>Bacteria</taxon>
        <taxon>Pseudomonadati</taxon>
        <taxon>Verrucomicrobiota</taxon>
        <taxon>Pedosphaerae</taxon>
        <taxon>Pedosphaerales</taxon>
        <taxon>Pedosphaeraceae</taxon>
        <taxon>Pedosphaera</taxon>
    </lineage>
</organism>
<dbReference type="InterPro" id="IPR028098">
    <property type="entry name" value="Glyco_trans_4-like_N"/>
</dbReference>
<dbReference type="AlphaFoldDB" id="B9XCK5"/>
<reference evidence="3 4" key="1">
    <citation type="journal article" date="2011" name="J. Bacteriol.">
        <title>Genome sequence of 'Pedosphaera parvula' Ellin514, an aerobic Verrucomicrobial isolate from pasture soil.</title>
        <authorList>
            <person name="Kant R."/>
            <person name="van Passel M.W."/>
            <person name="Sangwan P."/>
            <person name="Palva A."/>
            <person name="Lucas S."/>
            <person name="Copeland A."/>
            <person name="Lapidus A."/>
            <person name="Glavina Del Rio T."/>
            <person name="Dalin E."/>
            <person name="Tice H."/>
            <person name="Bruce D."/>
            <person name="Goodwin L."/>
            <person name="Pitluck S."/>
            <person name="Chertkov O."/>
            <person name="Larimer F.W."/>
            <person name="Land M.L."/>
            <person name="Hauser L."/>
            <person name="Brettin T.S."/>
            <person name="Detter J.C."/>
            <person name="Han S."/>
            <person name="de Vos W.M."/>
            <person name="Janssen P.H."/>
            <person name="Smidt H."/>
        </authorList>
    </citation>
    <scope>NUCLEOTIDE SEQUENCE [LARGE SCALE GENOMIC DNA]</scope>
    <source>
        <strain evidence="3 4">Ellin514</strain>
    </source>
</reference>
<dbReference type="GO" id="GO:0016757">
    <property type="term" value="F:glycosyltransferase activity"/>
    <property type="evidence" value="ECO:0007669"/>
    <property type="project" value="UniProtKB-ARBA"/>
</dbReference>
<feature type="region of interest" description="Disordered" evidence="1">
    <location>
        <begin position="355"/>
        <end position="380"/>
    </location>
</feature>
<evidence type="ECO:0000259" key="2">
    <source>
        <dbReference type="Pfam" id="PF13439"/>
    </source>
</evidence>
<dbReference type="OrthoDB" id="192940at2"/>
<protein>
    <recommendedName>
        <fullName evidence="2">Glycosyltransferase subfamily 4-like N-terminal domain-containing protein</fullName>
    </recommendedName>
</protein>
<evidence type="ECO:0000256" key="1">
    <source>
        <dbReference type="SAM" id="MobiDB-lite"/>
    </source>
</evidence>